<dbReference type="RefSeq" id="WP_073593105.1">
    <property type="nucleotide sequence ID" value="NZ_MRCE01000007.1"/>
</dbReference>
<evidence type="ECO:0000259" key="2">
    <source>
        <dbReference type="Pfam" id="PF13937"/>
    </source>
</evidence>
<feature type="transmembrane region" description="Helical" evidence="1">
    <location>
        <begin position="51"/>
        <end position="71"/>
    </location>
</feature>
<feature type="domain" description="Sodium symporter small subunit" evidence="2">
    <location>
        <begin position="6"/>
        <end position="80"/>
    </location>
</feature>
<organism evidence="3 4">
    <name type="scientific">[Phormidium ambiguum] IAM M-71</name>
    <dbReference type="NCBI Taxonomy" id="454136"/>
    <lineage>
        <taxon>Bacteria</taxon>
        <taxon>Bacillati</taxon>
        <taxon>Cyanobacteriota</taxon>
        <taxon>Cyanophyceae</taxon>
        <taxon>Oscillatoriophycideae</taxon>
        <taxon>Aerosakkonematales</taxon>
        <taxon>Aerosakkonemataceae</taxon>
        <taxon>Floridanema</taxon>
    </lineage>
</organism>
<gene>
    <name evidence="3" type="ORF">NIES2119_08855</name>
</gene>
<dbReference type="AlphaFoldDB" id="A0A1U7IMW6"/>
<keyword evidence="1" id="KW-1133">Transmembrane helix</keyword>
<dbReference type="NCBIfam" id="TIGR03647">
    <property type="entry name" value="Na_symport_sm"/>
    <property type="match status" value="1"/>
</dbReference>
<evidence type="ECO:0000313" key="4">
    <source>
        <dbReference type="Proteomes" id="UP000185860"/>
    </source>
</evidence>
<accession>A0A1U7IMW6</accession>
<dbReference type="OrthoDB" id="9797746at2"/>
<dbReference type="STRING" id="454136.NIES2119_08855"/>
<dbReference type="InterPro" id="IPR019886">
    <property type="entry name" value="Na_symporter_ssu"/>
</dbReference>
<dbReference type="EMBL" id="MRCE01000007">
    <property type="protein sequence ID" value="OKH38694.1"/>
    <property type="molecule type" value="Genomic_DNA"/>
</dbReference>
<proteinExistence type="predicted"/>
<comment type="caution">
    <text evidence="3">The sequence shown here is derived from an EMBL/GenBank/DDBJ whole genome shotgun (WGS) entry which is preliminary data.</text>
</comment>
<name>A0A1U7IMW6_9CYAN</name>
<keyword evidence="1" id="KW-0812">Transmembrane</keyword>
<evidence type="ECO:0000256" key="1">
    <source>
        <dbReference type="SAM" id="Phobius"/>
    </source>
</evidence>
<feature type="transmembrane region" description="Helical" evidence="1">
    <location>
        <begin position="20"/>
        <end position="39"/>
    </location>
</feature>
<dbReference type="Proteomes" id="UP000185860">
    <property type="component" value="Unassembled WGS sequence"/>
</dbReference>
<protein>
    <recommendedName>
        <fullName evidence="2">Sodium symporter small subunit domain-containing protein</fullName>
    </recommendedName>
</protein>
<reference evidence="3 4" key="1">
    <citation type="submission" date="2016-11" db="EMBL/GenBank/DDBJ databases">
        <title>Draft Genome Sequences of Nine Cyanobacterial Strains from Diverse Habitats.</title>
        <authorList>
            <person name="Zhu T."/>
            <person name="Hou S."/>
            <person name="Lu X."/>
            <person name="Hess W.R."/>
        </authorList>
    </citation>
    <scope>NUCLEOTIDE SEQUENCE [LARGE SCALE GENOMIC DNA]</scope>
    <source>
        <strain evidence="3 4">IAM M-71</strain>
    </source>
</reference>
<keyword evidence="1" id="KW-0472">Membrane</keyword>
<dbReference type="Pfam" id="PF13937">
    <property type="entry name" value="DUF4212"/>
    <property type="match status" value="1"/>
</dbReference>
<evidence type="ECO:0000313" key="3">
    <source>
        <dbReference type="EMBL" id="OKH38694.1"/>
    </source>
</evidence>
<sequence>MNDNNQRAYWRANTALIRNLLIIWAVVSFVLSILLVQPLNNFRIGGVPVGFWIAQQGSIYVFVGLIFYYAYQMEKLDRKYLKKNGDSQRE</sequence>